<evidence type="ECO:0008006" key="3">
    <source>
        <dbReference type="Google" id="ProtNLM"/>
    </source>
</evidence>
<dbReference type="EMBL" id="PGVE01000065">
    <property type="protein sequence ID" value="PLS02770.1"/>
    <property type="molecule type" value="Genomic_DNA"/>
</dbReference>
<accession>A0A2N5HBA6</accession>
<dbReference type="PANTHER" id="PTHR35788">
    <property type="entry name" value="EXPORTED PROTEIN-RELATED"/>
    <property type="match status" value="1"/>
</dbReference>
<name>A0A2N5HBA6_9BACI</name>
<sequence length="294" mass="32919">MILSCILGIILTSQPINNTPDHLVITKDGIHVTTIKQEDFSFPYTELPIIDSKKYSQFLDNLDKQFSIEAENASLNGNGEIIAEKVGAKIHRQAFTEQLYAYFFSHQSGKLEIPMLSVYPKVDSELLADIRSMRIGRYVTSFNPGNKTRTNNISLASKAINNYVVFPGETFSFNKVVGKRTASKGYLRAPVIVRGEFSEDIGGGICQVSSTLFNAVDNAGLKIVQRFSHTRKVPYIPPGRDATVSWYGPDFAFKNTYKEPVLIRAKTLGHLLVINLYSSDSIEYQPRKVPHTPY</sequence>
<evidence type="ECO:0000313" key="2">
    <source>
        <dbReference type="Proteomes" id="UP000234950"/>
    </source>
</evidence>
<gene>
    <name evidence="1" type="ORF">CVD27_18270</name>
</gene>
<reference evidence="1 2" key="1">
    <citation type="submission" date="2017-11" db="EMBL/GenBank/DDBJ databases">
        <title>Comparitive Functional Genomics of Dry Heat Resistant strains isolated from the Viking Spacecraft.</title>
        <authorList>
            <person name="Seuylemezian A."/>
            <person name="Cooper K."/>
            <person name="Vaishampayan P."/>
        </authorList>
    </citation>
    <scope>NUCLEOTIDE SEQUENCE [LARGE SCALE GENOMIC DNA]</scope>
    <source>
        <strain evidence="1 2">V32-6</strain>
    </source>
</reference>
<dbReference type="PANTHER" id="PTHR35788:SF1">
    <property type="entry name" value="EXPORTED PROTEIN"/>
    <property type="match status" value="1"/>
</dbReference>
<dbReference type="InterPro" id="IPR052913">
    <property type="entry name" value="Glycopeptide_resist_protein"/>
</dbReference>
<dbReference type="AlphaFoldDB" id="A0A2N5HBA6"/>
<keyword evidence="2" id="KW-1185">Reference proteome</keyword>
<dbReference type="Pfam" id="PF04294">
    <property type="entry name" value="VanW"/>
    <property type="match status" value="1"/>
</dbReference>
<dbReference type="InterPro" id="IPR007391">
    <property type="entry name" value="Vancomycin_resist_VanW"/>
</dbReference>
<protein>
    <recommendedName>
        <fullName evidence="3">Peptidoglycan binding domain-containing protein</fullName>
    </recommendedName>
</protein>
<dbReference type="RefSeq" id="WP_101649331.1">
    <property type="nucleotide sequence ID" value="NZ_PGVE01000065.1"/>
</dbReference>
<dbReference type="Proteomes" id="UP000234950">
    <property type="component" value="Unassembled WGS sequence"/>
</dbReference>
<comment type="caution">
    <text evidence="1">The sequence shown here is derived from an EMBL/GenBank/DDBJ whole genome shotgun (WGS) entry which is preliminary data.</text>
</comment>
<organism evidence="1 2">
    <name type="scientific">Neobacillus cucumis</name>
    <dbReference type="NCBI Taxonomy" id="1740721"/>
    <lineage>
        <taxon>Bacteria</taxon>
        <taxon>Bacillati</taxon>
        <taxon>Bacillota</taxon>
        <taxon>Bacilli</taxon>
        <taxon>Bacillales</taxon>
        <taxon>Bacillaceae</taxon>
        <taxon>Neobacillus</taxon>
    </lineage>
</organism>
<dbReference type="OrthoDB" id="9813301at2"/>
<evidence type="ECO:0000313" key="1">
    <source>
        <dbReference type="EMBL" id="PLS02770.1"/>
    </source>
</evidence>
<proteinExistence type="predicted"/>